<gene>
    <name evidence="1" type="ORF">Tci_551701</name>
</gene>
<evidence type="ECO:0008006" key="2">
    <source>
        <dbReference type="Google" id="ProtNLM"/>
    </source>
</evidence>
<dbReference type="InterPro" id="IPR046342">
    <property type="entry name" value="CBS_dom_sf"/>
</dbReference>
<evidence type="ECO:0000313" key="1">
    <source>
        <dbReference type="EMBL" id="GEZ79728.1"/>
    </source>
</evidence>
<proteinExistence type="predicted"/>
<name>A0A699IMY9_TANCI</name>
<dbReference type="SUPFAM" id="SSF54631">
    <property type="entry name" value="CBS-domain pair"/>
    <property type="match status" value="1"/>
</dbReference>
<comment type="caution">
    <text evidence="1">The sequence shown here is derived from an EMBL/GenBank/DDBJ whole genome shotgun (WGS) entry which is preliminary data.</text>
</comment>
<sequence>MSNSGGRFAKITEAEKKSASSRMKHVISKSFFAQEGWEGTKGIMLFVRFRKNLVQSILEAKLATFEQVVTVTSDTNVYQAMRLMSDGRIVGMISMADVVRAVVDQQSGEVNKQKVIEDILLNIVDVSSYDELIELYHMENGQRSLWVGRWSTQRIIF</sequence>
<dbReference type="EMBL" id="BKCJ010324913">
    <property type="protein sequence ID" value="GEZ79728.1"/>
    <property type="molecule type" value="Genomic_DNA"/>
</dbReference>
<dbReference type="Gene3D" id="3.10.580.10">
    <property type="entry name" value="CBS-domain"/>
    <property type="match status" value="1"/>
</dbReference>
<organism evidence="1">
    <name type="scientific">Tanacetum cinerariifolium</name>
    <name type="common">Dalmatian daisy</name>
    <name type="synonym">Chrysanthemum cinerariifolium</name>
    <dbReference type="NCBI Taxonomy" id="118510"/>
    <lineage>
        <taxon>Eukaryota</taxon>
        <taxon>Viridiplantae</taxon>
        <taxon>Streptophyta</taxon>
        <taxon>Embryophyta</taxon>
        <taxon>Tracheophyta</taxon>
        <taxon>Spermatophyta</taxon>
        <taxon>Magnoliopsida</taxon>
        <taxon>eudicotyledons</taxon>
        <taxon>Gunneridae</taxon>
        <taxon>Pentapetalae</taxon>
        <taxon>asterids</taxon>
        <taxon>campanulids</taxon>
        <taxon>Asterales</taxon>
        <taxon>Asteraceae</taxon>
        <taxon>Asteroideae</taxon>
        <taxon>Anthemideae</taxon>
        <taxon>Anthemidinae</taxon>
        <taxon>Tanacetum</taxon>
    </lineage>
</organism>
<accession>A0A699IMY9</accession>
<protein>
    <recommendedName>
        <fullName evidence="2">CBS domain-containing protein</fullName>
    </recommendedName>
</protein>
<reference evidence="1" key="1">
    <citation type="journal article" date="2019" name="Sci. Rep.">
        <title>Draft genome of Tanacetum cinerariifolium, the natural source of mosquito coil.</title>
        <authorList>
            <person name="Yamashiro T."/>
            <person name="Shiraishi A."/>
            <person name="Satake H."/>
            <person name="Nakayama K."/>
        </authorList>
    </citation>
    <scope>NUCLEOTIDE SEQUENCE</scope>
</reference>
<dbReference type="AlphaFoldDB" id="A0A699IMY9"/>